<dbReference type="SMART" id="SM00304">
    <property type="entry name" value="HAMP"/>
    <property type="match status" value="1"/>
</dbReference>
<evidence type="ECO:0000256" key="1">
    <source>
        <dbReference type="ARBA" id="ARBA00001946"/>
    </source>
</evidence>
<dbReference type="GO" id="GO:0007165">
    <property type="term" value="P:signal transduction"/>
    <property type="evidence" value="ECO:0007669"/>
    <property type="project" value="InterPro"/>
</dbReference>
<dbReference type="CDD" id="cd06225">
    <property type="entry name" value="HAMP"/>
    <property type="match status" value="1"/>
</dbReference>
<dbReference type="NCBIfam" id="TIGR00254">
    <property type="entry name" value="GGDEF"/>
    <property type="match status" value="1"/>
</dbReference>
<name>A0YD55_9GAMM</name>
<dbReference type="Proteomes" id="UP000004931">
    <property type="component" value="Unassembled WGS sequence"/>
</dbReference>
<dbReference type="CDD" id="cd01948">
    <property type="entry name" value="EAL"/>
    <property type="match status" value="1"/>
</dbReference>
<comment type="caution">
    <text evidence="6">The sequence shown here is derived from an EMBL/GenBank/DDBJ whole genome shotgun (WGS) entry which is preliminary data.</text>
</comment>
<feature type="domain" description="GGDEF" evidence="5">
    <location>
        <begin position="272"/>
        <end position="405"/>
    </location>
</feature>
<dbReference type="SMART" id="SM00052">
    <property type="entry name" value="EAL"/>
    <property type="match status" value="1"/>
</dbReference>
<evidence type="ECO:0000313" key="6">
    <source>
        <dbReference type="EMBL" id="EAW31158.1"/>
    </source>
</evidence>
<dbReference type="Gene3D" id="3.20.20.450">
    <property type="entry name" value="EAL domain"/>
    <property type="match status" value="1"/>
</dbReference>
<dbReference type="AlphaFoldDB" id="A0YD55"/>
<evidence type="ECO:0000256" key="2">
    <source>
        <dbReference type="SAM" id="Phobius"/>
    </source>
</evidence>
<protein>
    <submittedName>
        <fullName evidence="6">Predicted signal transduction protein</fullName>
    </submittedName>
</protein>
<sequence>MNPLQKKRNGFFYKQLIAVVGINILTLLIMAGLLYSSFITAYEDNLKEVMSSKIRLLAASSTSALVFDDRESAVTLLSSLKEHTATRYVQIYDADRQLFAEYRRPGQLVDVDIDDFESDAFFKNKNIYMSQPILMNSEYLGVIVISADTNSLNEQKNHYILIASAVLFISLLLAYLLNWQLQKRLTAPISELMKLVGYVAKNKKYHRRLNNARDDEIGDLTLGVNTMLDTIEAHETQLFQRANYDELTQLPNRHLLMERLAHGINTATRNKTEIALLFLDLDRFKVINDSLGHRVGDELLVQVAGKLVRTLRKSDSISRWGGDEFVMLLENIKNVKDINNIVEKIVEELAKPTMTGGHLLHVSTSIGIARFPQDGDDSLSLLKHADISMYRAKAKGPGKFEYFNPAMLNDSVKRLTLEVTAHEAFEKKDFFMVYQPQVAVTSGSVIGFEALIRWNFNGSFVSPDEFLPVIEEIGLMHDLSLWVLEQACQQNVDWQNAGLPPVSIAVNLPPSFILHIDCAQLIQSILRKTGLAAKYLEIELTENTFIGPALGAISVLQSLRDIGVVIALDDFGTGYSCLSYLKDLPIGTLKIDGSFIQELGVSQASEGIVHSIITLGKGLGMTLVAECVETEQQRSLLENMECDIIQGYLYSKPLPAADAASFLMAQSTD</sequence>
<feature type="transmembrane region" description="Helical" evidence="2">
    <location>
        <begin position="158"/>
        <end position="177"/>
    </location>
</feature>
<dbReference type="PROSITE" id="PS50887">
    <property type="entry name" value="GGDEF"/>
    <property type="match status" value="1"/>
</dbReference>
<keyword evidence="2" id="KW-0472">Membrane</keyword>
<dbReference type="PROSITE" id="PS50885">
    <property type="entry name" value="HAMP"/>
    <property type="match status" value="1"/>
</dbReference>
<feature type="transmembrane region" description="Helical" evidence="2">
    <location>
        <begin position="12"/>
        <end position="35"/>
    </location>
</feature>
<dbReference type="Gene3D" id="3.30.70.270">
    <property type="match status" value="1"/>
</dbReference>
<dbReference type="CDD" id="cd01949">
    <property type="entry name" value="GGDEF"/>
    <property type="match status" value="1"/>
</dbReference>
<dbReference type="Pfam" id="PF17152">
    <property type="entry name" value="CHASE8"/>
    <property type="match status" value="1"/>
</dbReference>
<dbReference type="Pfam" id="PF00990">
    <property type="entry name" value="GGDEF"/>
    <property type="match status" value="1"/>
</dbReference>
<accession>A0YD55</accession>
<dbReference type="InterPro" id="IPR001633">
    <property type="entry name" value="EAL_dom"/>
</dbReference>
<dbReference type="PANTHER" id="PTHR44757:SF2">
    <property type="entry name" value="BIOFILM ARCHITECTURE MAINTENANCE PROTEIN MBAA"/>
    <property type="match status" value="1"/>
</dbReference>
<dbReference type="eggNOG" id="COG5001">
    <property type="taxonomic scope" value="Bacteria"/>
</dbReference>
<keyword evidence="2" id="KW-0812">Transmembrane</keyword>
<evidence type="ECO:0000259" key="4">
    <source>
        <dbReference type="PROSITE" id="PS50885"/>
    </source>
</evidence>
<feature type="domain" description="HAMP" evidence="4">
    <location>
        <begin position="183"/>
        <end position="236"/>
    </location>
</feature>
<organism evidence="6 7">
    <name type="scientific">marine gamma proteobacterium HTCC2143</name>
    <dbReference type="NCBI Taxonomy" id="247633"/>
    <lineage>
        <taxon>Bacteria</taxon>
        <taxon>Pseudomonadati</taxon>
        <taxon>Pseudomonadota</taxon>
        <taxon>Gammaproteobacteria</taxon>
        <taxon>Cellvibrionales</taxon>
        <taxon>Spongiibacteraceae</taxon>
        <taxon>BD1-7 clade</taxon>
    </lineage>
</organism>
<feature type="domain" description="EAL" evidence="3">
    <location>
        <begin position="414"/>
        <end position="667"/>
    </location>
</feature>
<dbReference type="InterPro" id="IPR052155">
    <property type="entry name" value="Biofilm_reg_signaling"/>
</dbReference>
<proteinExistence type="predicted"/>
<dbReference type="PANTHER" id="PTHR44757">
    <property type="entry name" value="DIGUANYLATE CYCLASE DGCP"/>
    <property type="match status" value="1"/>
</dbReference>
<dbReference type="GO" id="GO:0016020">
    <property type="term" value="C:membrane"/>
    <property type="evidence" value="ECO:0007669"/>
    <property type="project" value="InterPro"/>
</dbReference>
<evidence type="ECO:0000313" key="7">
    <source>
        <dbReference type="Proteomes" id="UP000004931"/>
    </source>
</evidence>
<keyword evidence="2" id="KW-1133">Transmembrane helix</keyword>
<dbReference type="SUPFAM" id="SSF141868">
    <property type="entry name" value="EAL domain-like"/>
    <property type="match status" value="1"/>
</dbReference>
<dbReference type="InterPro" id="IPR043128">
    <property type="entry name" value="Rev_trsase/Diguanyl_cyclase"/>
</dbReference>
<dbReference type="FunFam" id="3.30.70.270:FF:000001">
    <property type="entry name" value="Diguanylate cyclase domain protein"/>
    <property type="match status" value="1"/>
</dbReference>
<evidence type="ECO:0000259" key="3">
    <source>
        <dbReference type="PROSITE" id="PS50883"/>
    </source>
</evidence>
<dbReference type="SUPFAM" id="SSF55073">
    <property type="entry name" value="Nucleotide cyclase"/>
    <property type="match status" value="1"/>
</dbReference>
<dbReference type="Gene3D" id="6.10.340.10">
    <property type="match status" value="1"/>
</dbReference>
<dbReference type="GO" id="GO:0003824">
    <property type="term" value="F:catalytic activity"/>
    <property type="evidence" value="ECO:0007669"/>
    <property type="project" value="UniProtKB-ARBA"/>
</dbReference>
<dbReference type="PROSITE" id="PS50883">
    <property type="entry name" value="EAL"/>
    <property type="match status" value="1"/>
</dbReference>
<dbReference type="SUPFAM" id="SSF158472">
    <property type="entry name" value="HAMP domain-like"/>
    <property type="match status" value="1"/>
</dbReference>
<comment type="cofactor">
    <cofactor evidence="1">
        <name>Mg(2+)</name>
        <dbReference type="ChEBI" id="CHEBI:18420"/>
    </cofactor>
</comment>
<dbReference type="InterPro" id="IPR035919">
    <property type="entry name" value="EAL_sf"/>
</dbReference>
<dbReference type="InterPro" id="IPR003660">
    <property type="entry name" value="HAMP_dom"/>
</dbReference>
<evidence type="ECO:0000259" key="5">
    <source>
        <dbReference type="PROSITE" id="PS50887"/>
    </source>
</evidence>
<dbReference type="InterPro" id="IPR029787">
    <property type="entry name" value="Nucleotide_cyclase"/>
</dbReference>
<dbReference type="STRING" id="247633.GP2143_03518"/>
<keyword evidence="7" id="KW-1185">Reference proteome</keyword>
<reference evidence="6 7" key="1">
    <citation type="journal article" date="2010" name="J. Bacteriol.">
        <title>Genome sequence of the oligotrophic marine Gammaproteobacterium HTCC2143, isolated from the Oregon Coast.</title>
        <authorList>
            <person name="Oh H.M."/>
            <person name="Kang I."/>
            <person name="Ferriera S."/>
            <person name="Giovannoni S.J."/>
            <person name="Cho J.C."/>
        </authorList>
    </citation>
    <scope>NUCLEOTIDE SEQUENCE [LARGE SCALE GENOMIC DNA]</scope>
    <source>
        <strain evidence="6 7">HTCC2143</strain>
    </source>
</reference>
<gene>
    <name evidence="6" type="ORF">GP2143_03518</name>
</gene>
<dbReference type="OrthoDB" id="9799509at2"/>
<dbReference type="InterPro" id="IPR000160">
    <property type="entry name" value="GGDEF_dom"/>
</dbReference>
<dbReference type="InterPro" id="IPR033417">
    <property type="entry name" value="CHASE8"/>
</dbReference>
<dbReference type="EMBL" id="AAVT01000004">
    <property type="protein sequence ID" value="EAW31158.1"/>
    <property type="molecule type" value="Genomic_DNA"/>
</dbReference>
<dbReference type="Pfam" id="PF00563">
    <property type="entry name" value="EAL"/>
    <property type="match status" value="1"/>
</dbReference>
<dbReference type="SMART" id="SM00267">
    <property type="entry name" value="GGDEF"/>
    <property type="match status" value="1"/>
</dbReference>